<reference evidence="4" key="1">
    <citation type="submission" date="2022-10" db="EMBL/GenBank/DDBJ databases">
        <title>Genome assembly of Pristionchus species.</title>
        <authorList>
            <person name="Yoshida K."/>
            <person name="Sommer R.J."/>
        </authorList>
    </citation>
    <scope>NUCLEOTIDE SEQUENCE [LARGE SCALE GENOMIC DNA]</scope>
    <source>
        <strain evidence="4">RS5460</strain>
    </source>
</reference>
<evidence type="ECO:0000313" key="4">
    <source>
        <dbReference type="Proteomes" id="UP001328107"/>
    </source>
</evidence>
<comment type="caution">
    <text evidence="3">The sequence shown here is derived from an EMBL/GenBank/DDBJ whole genome shotgun (WGS) entry which is preliminary data.</text>
</comment>
<sequence>MGNNHGSLKKEATQPQHSTTNNSKDEKKIDSRTEQSGKTLVDIPDDLMRKIIPYLGLIDRSNLAVTCRRFYEAEAKAGNSKNSEIWDSVGIDEKGKKVSMYKCFFEDVDDESGRYSIMRTKRMILSLKKTTPATTNAVIQRIFRATTATKMEKLEAAMQLNDCHSESQSEED</sequence>
<feature type="region of interest" description="Disordered" evidence="1">
    <location>
        <begin position="1"/>
        <end position="37"/>
    </location>
</feature>
<feature type="domain" description="F-box" evidence="2">
    <location>
        <begin position="37"/>
        <end position="89"/>
    </location>
</feature>
<dbReference type="Gene3D" id="1.20.1280.50">
    <property type="match status" value="1"/>
</dbReference>
<accession>A0AAN4Z7X3</accession>
<dbReference type="AlphaFoldDB" id="A0AAN4Z7X3"/>
<protein>
    <recommendedName>
        <fullName evidence="2">F-box domain-containing protein</fullName>
    </recommendedName>
</protein>
<proteinExistence type="predicted"/>
<keyword evidence="4" id="KW-1185">Reference proteome</keyword>
<organism evidence="3 4">
    <name type="scientific">Pristionchus mayeri</name>
    <dbReference type="NCBI Taxonomy" id="1317129"/>
    <lineage>
        <taxon>Eukaryota</taxon>
        <taxon>Metazoa</taxon>
        <taxon>Ecdysozoa</taxon>
        <taxon>Nematoda</taxon>
        <taxon>Chromadorea</taxon>
        <taxon>Rhabditida</taxon>
        <taxon>Rhabditina</taxon>
        <taxon>Diplogasteromorpha</taxon>
        <taxon>Diplogasteroidea</taxon>
        <taxon>Neodiplogasteridae</taxon>
        <taxon>Pristionchus</taxon>
    </lineage>
</organism>
<dbReference type="PROSITE" id="PS50181">
    <property type="entry name" value="FBOX"/>
    <property type="match status" value="1"/>
</dbReference>
<dbReference type="Proteomes" id="UP001328107">
    <property type="component" value="Unassembled WGS sequence"/>
</dbReference>
<feature type="compositionally biased region" description="Polar residues" evidence="1">
    <location>
        <begin position="13"/>
        <end position="22"/>
    </location>
</feature>
<dbReference type="Pfam" id="PF00646">
    <property type="entry name" value="F-box"/>
    <property type="match status" value="1"/>
</dbReference>
<dbReference type="InterPro" id="IPR036047">
    <property type="entry name" value="F-box-like_dom_sf"/>
</dbReference>
<feature type="compositionally biased region" description="Basic and acidic residues" evidence="1">
    <location>
        <begin position="23"/>
        <end position="35"/>
    </location>
</feature>
<evidence type="ECO:0000259" key="2">
    <source>
        <dbReference type="PROSITE" id="PS50181"/>
    </source>
</evidence>
<evidence type="ECO:0000256" key="1">
    <source>
        <dbReference type="SAM" id="MobiDB-lite"/>
    </source>
</evidence>
<dbReference type="EMBL" id="BTRK01000002">
    <property type="protein sequence ID" value="GMR36083.1"/>
    <property type="molecule type" value="Genomic_DNA"/>
</dbReference>
<evidence type="ECO:0000313" key="3">
    <source>
        <dbReference type="EMBL" id="GMR36083.1"/>
    </source>
</evidence>
<name>A0AAN4Z7X3_9BILA</name>
<gene>
    <name evidence="3" type="ORF">PMAYCL1PPCAC_06278</name>
</gene>
<dbReference type="InterPro" id="IPR001810">
    <property type="entry name" value="F-box_dom"/>
</dbReference>
<dbReference type="SUPFAM" id="SSF81383">
    <property type="entry name" value="F-box domain"/>
    <property type="match status" value="1"/>
</dbReference>